<sequence length="140" mass="15300">MNIYMSALFWKRTRQGNVVGLRPRRSGWWPAPMVWVLCGDVGGCAAYAANSPPQSMNGLAGRARRRCVDEPSRRVTEGRGSRRLHSACACPARSSAQTARWPLADATAVLLGRTCLRAGLSHGQKPIAGRQGVLEVRQWS</sequence>
<dbReference type="Proteomes" id="UP000267027">
    <property type="component" value="Unassembled WGS sequence"/>
</dbReference>
<reference evidence="3" key="1">
    <citation type="submission" date="2017-02" db="UniProtKB">
        <authorList>
            <consortium name="WormBaseParasite"/>
        </authorList>
    </citation>
    <scope>IDENTIFICATION</scope>
</reference>
<dbReference type="EMBL" id="UYYA01004142">
    <property type="protein sequence ID" value="VDM59904.1"/>
    <property type="molecule type" value="Genomic_DNA"/>
</dbReference>
<proteinExistence type="predicted"/>
<evidence type="ECO:0000313" key="1">
    <source>
        <dbReference type="EMBL" id="VDM59904.1"/>
    </source>
</evidence>
<name>A0A0R3PRY0_ANGCS</name>
<protein>
    <submittedName>
        <fullName evidence="1 3">Uncharacterized protein</fullName>
    </submittedName>
</protein>
<dbReference type="WBParaSite" id="ACOC_0000831801-mRNA-1">
    <property type="protein sequence ID" value="ACOC_0000831801-mRNA-1"/>
    <property type="gene ID" value="ACOC_0000831801"/>
</dbReference>
<organism evidence="3">
    <name type="scientific">Angiostrongylus costaricensis</name>
    <name type="common">Nematode worm</name>
    <dbReference type="NCBI Taxonomy" id="334426"/>
    <lineage>
        <taxon>Eukaryota</taxon>
        <taxon>Metazoa</taxon>
        <taxon>Ecdysozoa</taxon>
        <taxon>Nematoda</taxon>
        <taxon>Chromadorea</taxon>
        <taxon>Rhabditida</taxon>
        <taxon>Rhabditina</taxon>
        <taxon>Rhabditomorpha</taxon>
        <taxon>Strongyloidea</taxon>
        <taxon>Metastrongylidae</taxon>
        <taxon>Angiostrongylus</taxon>
    </lineage>
</organism>
<accession>A0A0R3PRY0</accession>
<dbReference type="AlphaFoldDB" id="A0A0R3PRY0"/>
<keyword evidence="2" id="KW-1185">Reference proteome</keyword>
<reference evidence="1 2" key="2">
    <citation type="submission" date="2018-11" db="EMBL/GenBank/DDBJ databases">
        <authorList>
            <consortium name="Pathogen Informatics"/>
        </authorList>
    </citation>
    <scope>NUCLEOTIDE SEQUENCE [LARGE SCALE GENOMIC DNA]</scope>
    <source>
        <strain evidence="1 2">Costa Rica</strain>
    </source>
</reference>
<evidence type="ECO:0000313" key="2">
    <source>
        <dbReference type="Proteomes" id="UP000267027"/>
    </source>
</evidence>
<gene>
    <name evidence="1" type="ORF">ACOC_LOCUS8319</name>
</gene>
<evidence type="ECO:0000313" key="3">
    <source>
        <dbReference type="WBParaSite" id="ACOC_0000831801-mRNA-1"/>
    </source>
</evidence>